<organism evidence="1">
    <name type="scientific">Arundo donax</name>
    <name type="common">Giant reed</name>
    <name type="synonym">Donax arundinaceus</name>
    <dbReference type="NCBI Taxonomy" id="35708"/>
    <lineage>
        <taxon>Eukaryota</taxon>
        <taxon>Viridiplantae</taxon>
        <taxon>Streptophyta</taxon>
        <taxon>Embryophyta</taxon>
        <taxon>Tracheophyta</taxon>
        <taxon>Spermatophyta</taxon>
        <taxon>Magnoliopsida</taxon>
        <taxon>Liliopsida</taxon>
        <taxon>Poales</taxon>
        <taxon>Poaceae</taxon>
        <taxon>PACMAD clade</taxon>
        <taxon>Arundinoideae</taxon>
        <taxon>Arundineae</taxon>
        <taxon>Arundo</taxon>
    </lineage>
</organism>
<accession>A0A0A9ENN9</accession>
<reference evidence="1" key="1">
    <citation type="submission" date="2014-09" db="EMBL/GenBank/DDBJ databases">
        <authorList>
            <person name="Magalhaes I.L.F."/>
            <person name="Oliveira U."/>
            <person name="Santos F.R."/>
            <person name="Vidigal T.H.D.A."/>
            <person name="Brescovit A.D."/>
            <person name="Santos A.J."/>
        </authorList>
    </citation>
    <scope>NUCLEOTIDE SEQUENCE</scope>
    <source>
        <tissue evidence="1">Shoot tissue taken approximately 20 cm above the soil surface</tissue>
    </source>
</reference>
<protein>
    <submittedName>
        <fullName evidence="1">Uncharacterized protein</fullName>
    </submittedName>
</protein>
<sequence>MACDRWAVQASWRREQQNRATCPGLIVPGRAVSVFPGLESLEDTCHNGSWLGC</sequence>
<dbReference type="EMBL" id="GBRH01200273">
    <property type="protein sequence ID" value="JAD97622.1"/>
    <property type="molecule type" value="Transcribed_RNA"/>
</dbReference>
<dbReference type="AlphaFoldDB" id="A0A0A9ENN9"/>
<proteinExistence type="predicted"/>
<evidence type="ECO:0000313" key="1">
    <source>
        <dbReference type="EMBL" id="JAD97622.1"/>
    </source>
</evidence>
<name>A0A0A9ENN9_ARUDO</name>
<reference evidence="1" key="2">
    <citation type="journal article" date="2015" name="Data Brief">
        <title>Shoot transcriptome of the giant reed, Arundo donax.</title>
        <authorList>
            <person name="Barrero R.A."/>
            <person name="Guerrero F.D."/>
            <person name="Moolhuijzen P."/>
            <person name="Goolsby J.A."/>
            <person name="Tidwell J."/>
            <person name="Bellgard S.E."/>
            <person name="Bellgard M.I."/>
        </authorList>
    </citation>
    <scope>NUCLEOTIDE SEQUENCE</scope>
    <source>
        <tissue evidence="1">Shoot tissue taken approximately 20 cm above the soil surface</tissue>
    </source>
</reference>